<reference evidence="2" key="1">
    <citation type="submission" date="2020-02" db="EMBL/GenBank/DDBJ databases">
        <authorList>
            <person name="Olsen N.S."/>
            <person name="Forero-Junco L."/>
            <person name="Kot W."/>
            <person name="Hansen L.H."/>
        </authorList>
    </citation>
    <scope>NUCLEOTIDE SEQUENCE [LARGE SCALE GENOMIC DNA]</scope>
</reference>
<evidence type="ECO:0000313" key="2">
    <source>
        <dbReference type="Proteomes" id="UP000501773"/>
    </source>
</evidence>
<organism evidence="1 2">
    <name type="scientific">Enterococcus phage nattely</name>
    <dbReference type="NCBI Taxonomy" id="2719593"/>
    <lineage>
        <taxon>Viruses</taxon>
        <taxon>Duplodnaviria</taxon>
        <taxon>Heunggongvirae</taxon>
        <taxon>Uroviricota</taxon>
        <taxon>Caudoviricetes</taxon>
        <taxon>Andrewesvirinae</taxon>
        <taxon>Vipetofemvirus</taxon>
        <taxon>Vipetofemvirus nattely</taxon>
    </lineage>
</organism>
<protein>
    <submittedName>
        <fullName evidence="1">Uncharacterized protein</fullName>
    </submittedName>
</protein>
<proteinExistence type="predicted"/>
<sequence length="65" mass="7710">MMKKLNNLSYLDGVDIYKYLTKTHGKKNVERKLRKHTTDIYLCGKYFDTYDNEGEEQGYKLVAIN</sequence>
<dbReference type="Proteomes" id="UP000501773">
    <property type="component" value="Segment"/>
</dbReference>
<dbReference type="EMBL" id="MT119360">
    <property type="protein sequence ID" value="QIQ66234.1"/>
    <property type="molecule type" value="Genomic_DNA"/>
</dbReference>
<evidence type="ECO:0000313" key="1">
    <source>
        <dbReference type="EMBL" id="QIQ66234.1"/>
    </source>
</evidence>
<gene>
    <name evidence="1" type="ORF">nattely_67</name>
</gene>
<keyword evidence="2" id="KW-1185">Reference proteome</keyword>
<name>A0A6G9LNR9_9CAUD</name>
<accession>A0A6G9LNR9</accession>